<reference evidence="1 2" key="1">
    <citation type="journal article" date="2014" name="Nat. Genet.">
        <title>Genome sequence of the hot pepper provides insights into the evolution of pungency in Capsicum species.</title>
        <authorList>
            <person name="Kim S."/>
            <person name="Park M."/>
            <person name="Yeom S.I."/>
            <person name="Kim Y.M."/>
            <person name="Lee J.M."/>
            <person name="Lee H.A."/>
            <person name="Seo E."/>
            <person name="Choi J."/>
            <person name="Cheong K."/>
            <person name="Kim K.T."/>
            <person name="Jung K."/>
            <person name="Lee G.W."/>
            <person name="Oh S.K."/>
            <person name="Bae C."/>
            <person name="Kim S.B."/>
            <person name="Lee H.Y."/>
            <person name="Kim S.Y."/>
            <person name="Kim M.S."/>
            <person name="Kang B.C."/>
            <person name="Jo Y.D."/>
            <person name="Yang H.B."/>
            <person name="Jeong H.J."/>
            <person name="Kang W.H."/>
            <person name="Kwon J.K."/>
            <person name="Shin C."/>
            <person name="Lim J.Y."/>
            <person name="Park J.H."/>
            <person name="Huh J.H."/>
            <person name="Kim J.S."/>
            <person name="Kim B.D."/>
            <person name="Cohen O."/>
            <person name="Paran I."/>
            <person name="Suh M.C."/>
            <person name="Lee S.B."/>
            <person name="Kim Y.K."/>
            <person name="Shin Y."/>
            <person name="Noh S.J."/>
            <person name="Park J."/>
            <person name="Seo Y.S."/>
            <person name="Kwon S.Y."/>
            <person name="Kim H.A."/>
            <person name="Park J.M."/>
            <person name="Kim H.J."/>
            <person name="Choi S.B."/>
            <person name="Bosland P.W."/>
            <person name="Reeves G."/>
            <person name="Jo S.H."/>
            <person name="Lee B.W."/>
            <person name="Cho H.T."/>
            <person name="Choi H.S."/>
            <person name="Lee M.S."/>
            <person name="Yu Y."/>
            <person name="Do Choi Y."/>
            <person name="Park B.S."/>
            <person name="van Deynze A."/>
            <person name="Ashrafi H."/>
            <person name="Hill T."/>
            <person name="Kim W.T."/>
            <person name="Pai H.S."/>
            <person name="Ahn H.K."/>
            <person name="Yeam I."/>
            <person name="Giovannoni J.J."/>
            <person name="Rose J.K."/>
            <person name="Sorensen I."/>
            <person name="Lee S.J."/>
            <person name="Kim R.W."/>
            <person name="Choi I.Y."/>
            <person name="Choi B.S."/>
            <person name="Lim J.S."/>
            <person name="Lee Y.H."/>
            <person name="Choi D."/>
        </authorList>
    </citation>
    <scope>NUCLEOTIDE SEQUENCE [LARGE SCALE GENOMIC DNA]</scope>
    <source>
        <strain evidence="2">cv. CM334</strain>
    </source>
</reference>
<reference evidence="1 2" key="2">
    <citation type="journal article" date="2017" name="Genome Biol.">
        <title>New reference genome sequences of hot pepper reveal the massive evolution of plant disease-resistance genes by retroduplication.</title>
        <authorList>
            <person name="Kim S."/>
            <person name="Park J."/>
            <person name="Yeom S.I."/>
            <person name="Kim Y.M."/>
            <person name="Seo E."/>
            <person name="Kim K.T."/>
            <person name="Kim M.S."/>
            <person name="Lee J.M."/>
            <person name="Cheong K."/>
            <person name="Shin H.S."/>
            <person name="Kim S.B."/>
            <person name="Han K."/>
            <person name="Lee J."/>
            <person name="Park M."/>
            <person name="Lee H.A."/>
            <person name="Lee H.Y."/>
            <person name="Lee Y."/>
            <person name="Oh S."/>
            <person name="Lee J.H."/>
            <person name="Choi E."/>
            <person name="Choi E."/>
            <person name="Lee S.E."/>
            <person name="Jeon J."/>
            <person name="Kim H."/>
            <person name="Choi G."/>
            <person name="Song H."/>
            <person name="Lee J."/>
            <person name="Lee S.C."/>
            <person name="Kwon J.K."/>
            <person name="Lee H.Y."/>
            <person name="Koo N."/>
            <person name="Hong Y."/>
            <person name="Kim R.W."/>
            <person name="Kang W.H."/>
            <person name="Huh J.H."/>
            <person name="Kang B.C."/>
            <person name="Yang T.J."/>
            <person name="Lee Y.H."/>
            <person name="Bennetzen J.L."/>
            <person name="Choi D."/>
        </authorList>
    </citation>
    <scope>NUCLEOTIDE SEQUENCE [LARGE SCALE GENOMIC DNA]</scope>
    <source>
        <strain evidence="2">cv. CM334</strain>
    </source>
</reference>
<proteinExistence type="predicted"/>
<dbReference type="AlphaFoldDB" id="A0A2G2ZYC4"/>
<dbReference type="STRING" id="4072.A0A2G2ZYC4"/>
<accession>A0A2G2ZYC4</accession>
<sequence>MLFRTVKVEYASTRSSGLQLPVINPNEEQKLARAIARSGQETTRVNLESFVTNASTYALFSAGFKTSNAFVEMWAGGMILSAYVKSMEDHGYIIHFGLPSFSRFMPKESGNLHIHLNIPF</sequence>
<protein>
    <submittedName>
        <fullName evidence="1">Uncharacterized protein</fullName>
    </submittedName>
</protein>
<dbReference type="Gramene" id="PHT86969">
    <property type="protein sequence ID" value="PHT86969"/>
    <property type="gene ID" value="T459_09075"/>
</dbReference>
<organism evidence="1 2">
    <name type="scientific">Capsicum annuum</name>
    <name type="common">Capsicum pepper</name>
    <dbReference type="NCBI Taxonomy" id="4072"/>
    <lineage>
        <taxon>Eukaryota</taxon>
        <taxon>Viridiplantae</taxon>
        <taxon>Streptophyta</taxon>
        <taxon>Embryophyta</taxon>
        <taxon>Tracheophyta</taxon>
        <taxon>Spermatophyta</taxon>
        <taxon>Magnoliopsida</taxon>
        <taxon>eudicotyledons</taxon>
        <taxon>Gunneridae</taxon>
        <taxon>Pentapetalae</taxon>
        <taxon>asterids</taxon>
        <taxon>lamiids</taxon>
        <taxon>Solanales</taxon>
        <taxon>Solanaceae</taxon>
        <taxon>Solanoideae</taxon>
        <taxon>Capsiceae</taxon>
        <taxon>Capsicum</taxon>
    </lineage>
</organism>
<dbReference type="Gene3D" id="2.40.50.140">
    <property type="entry name" value="Nucleic acid-binding proteins"/>
    <property type="match status" value="1"/>
</dbReference>
<comment type="caution">
    <text evidence="1">The sequence shown here is derived from an EMBL/GenBank/DDBJ whole genome shotgun (WGS) entry which is preliminary data.</text>
</comment>
<dbReference type="Proteomes" id="UP000222542">
    <property type="component" value="Unassembled WGS sequence"/>
</dbReference>
<dbReference type="EMBL" id="AYRZ02000003">
    <property type="protein sequence ID" value="PHT86969.1"/>
    <property type="molecule type" value="Genomic_DNA"/>
</dbReference>
<dbReference type="InterPro" id="IPR012340">
    <property type="entry name" value="NA-bd_OB-fold"/>
</dbReference>
<evidence type="ECO:0000313" key="2">
    <source>
        <dbReference type="Proteomes" id="UP000222542"/>
    </source>
</evidence>
<evidence type="ECO:0000313" key="1">
    <source>
        <dbReference type="EMBL" id="PHT86969.1"/>
    </source>
</evidence>
<name>A0A2G2ZYC4_CAPAN</name>
<keyword evidence="2" id="KW-1185">Reference proteome</keyword>
<gene>
    <name evidence="1" type="ORF">T459_09075</name>
</gene>